<dbReference type="SUPFAM" id="SSF82153">
    <property type="entry name" value="FAS1 domain"/>
    <property type="match status" value="1"/>
</dbReference>
<dbReference type="InterPro" id="IPR011008">
    <property type="entry name" value="Dimeric_a/b-barrel"/>
</dbReference>
<comment type="caution">
    <text evidence="3">The sequence shown here is derived from an EMBL/GenBank/DDBJ whole genome shotgun (WGS) entry which is preliminary data.</text>
</comment>
<reference evidence="3 4" key="1">
    <citation type="submission" date="2018-09" db="EMBL/GenBank/DDBJ databases">
        <title>A high-quality reference genome of wild soybean provides a powerful tool to mine soybean genomes.</title>
        <authorList>
            <person name="Xie M."/>
            <person name="Chung C.Y.L."/>
            <person name="Li M.-W."/>
            <person name="Wong F.-L."/>
            <person name="Chan T.-F."/>
            <person name="Lam H.-M."/>
        </authorList>
    </citation>
    <scope>NUCLEOTIDE SEQUENCE [LARGE SCALE GENOMIC DNA]</scope>
    <source>
        <strain evidence="4">cv. W05</strain>
        <tissue evidence="3">Hypocotyl of etiolated seedlings</tissue>
    </source>
</reference>
<keyword evidence="4" id="KW-1185">Reference proteome</keyword>
<sequence>MGPTSKACTPLHHHKNFFAAQDNDDSLHSFYVKSEKEMPYYIYVLQISAAISSADAEAPTATPSKALPSFKENVGSGLTVFCPTDSTVSGFVPKYKNLTKAQKVSLLLYQATPVYESLQMLKSSNQIMNTLTTEGVNKYDLSEGKELLAMGEFKHFVIVKFKEGVAVDDLTKGMEKLVSEIHAVKSFEWGQDIESLDVLRQGFTHAFLMTFNKKEDFVAFQSHPNHVEFSTKFSAAIENIVLLDFPSTLVKAPA</sequence>
<dbReference type="Proteomes" id="UP000289340">
    <property type="component" value="Chromosome 11"/>
</dbReference>
<comment type="subunit">
    <text evidence="1">Homodimer.</text>
</comment>
<dbReference type="AlphaFoldDB" id="A0A445ICT8"/>
<protein>
    <submittedName>
        <fullName evidence="3">Stress-response A/B barrel domain-containing protein</fullName>
    </submittedName>
</protein>
<accession>A0A445ICT8</accession>
<dbReference type="EMBL" id="QZWG01000011">
    <property type="protein sequence ID" value="RZB83849.1"/>
    <property type="molecule type" value="Genomic_DNA"/>
</dbReference>
<dbReference type="SMART" id="SM00886">
    <property type="entry name" value="Dabb"/>
    <property type="match status" value="1"/>
</dbReference>
<dbReference type="SUPFAM" id="SSF54909">
    <property type="entry name" value="Dimeric alpha+beta barrel"/>
    <property type="match status" value="1"/>
</dbReference>
<evidence type="ECO:0000256" key="1">
    <source>
        <dbReference type="ARBA" id="ARBA00011738"/>
    </source>
</evidence>
<dbReference type="InterPro" id="IPR013097">
    <property type="entry name" value="Dabb"/>
</dbReference>
<proteinExistence type="predicted"/>
<dbReference type="Pfam" id="PF07876">
    <property type="entry name" value="Dabb"/>
    <property type="match status" value="1"/>
</dbReference>
<dbReference type="InterPro" id="IPR036378">
    <property type="entry name" value="FAS1_dom_sf"/>
</dbReference>
<feature type="domain" description="Stress-response A/B barrel" evidence="2">
    <location>
        <begin position="153"/>
        <end position="245"/>
    </location>
</feature>
<dbReference type="InterPro" id="IPR044662">
    <property type="entry name" value="HS1/DABB1-like"/>
</dbReference>
<dbReference type="PANTHER" id="PTHR33178">
    <property type="match status" value="1"/>
</dbReference>
<name>A0A445ICT8_GLYSO</name>
<dbReference type="PROSITE" id="PS51502">
    <property type="entry name" value="S_R_A_B_BARREL"/>
    <property type="match status" value="1"/>
</dbReference>
<evidence type="ECO:0000313" key="4">
    <source>
        <dbReference type="Proteomes" id="UP000289340"/>
    </source>
</evidence>
<gene>
    <name evidence="3" type="ORF">D0Y65_032376</name>
</gene>
<evidence type="ECO:0000259" key="2">
    <source>
        <dbReference type="PROSITE" id="PS51502"/>
    </source>
</evidence>
<organism evidence="3 4">
    <name type="scientific">Glycine soja</name>
    <name type="common">Wild soybean</name>
    <dbReference type="NCBI Taxonomy" id="3848"/>
    <lineage>
        <taxon>Eukaryota</taxon>
        <taxon>Viridiplantae</taxon>
        <taxon>Streptophyta</taxon>
        <taxon>Embryophyta</taxon>
        <taxon>Tracheophyta</taxon>
        <taxon>Spermatophyta</taxon>
        <taxon>Magnoliopsida</taxon>
        <taxon>eudicotyledons</taxon>
        <taxon>Gunneridae</taxon>
        <taxon>Pentapetalae</taxon>
        <taxon>rosids</taxon>
        <taxon>fabids</taxon>
        <taxon>Fabales</taxon>
        <taxon>Fabaceae</taxon>
        <taxon>Papilionoideae</taxon>
        <taxon>50 kb inversion clade</taxon>
        <taxon>NPAAA clade</taxon>
        <taxon>indigoferoid/millettioid clade</taxon>
        <taxon>Phaseoleae</taxon>
        <taxon>Glycine</taxon>
        <taxon>Glycine subgen. Soja</taxon>
    </lineage>
</organism>
<evidence type="ECO:0000313" key="3">
    <source>
        <dbReference type="EMBL" id="RZB83849.1"/>
    </source>
</evidence>
<dbReference type="PANTHER" id="PTHR33178:SF4">
    <property type="entry name" value="EXPRESSED PROTEIN"/>
    <property type="match status" value="1"/>
</dbReference>
<dbReference type="Gene3D" id="3.30.70.100">
    <property type="match status" value="1"/>
</dbReference>